<proteinExistence type="predicted"/>
<dbReference type="EMBL" id="WNZW01000015">
    <property type="protein sequence ID" value="MUG47687.1"/>
    <property type="molecule type" value="Genomic_DNA"/>
</dbReference>
<keyword evidence="1" id="KW-0732">Signal</keyword>
<dbReference type="OrthoDB" id="2820357at2"/>
<name>A0A7X2Z4Z9_9BACL</name>
<evidence type="ECO:0000313" key="2">
    <source>
        <dbReference type="EMBL" id="MUG47687.1"/>
    </source>
</evidence>
<dbReference type="Proteomes" id="UP000447876">
    <property type="component" value="Unassembled WGS sequence"/>
</dbReference>
<sequence>MKKKSKVLMIGASLAAVSMFSVAAFASTPEIDGYKAFKEVLKANQMSEQTIESATVNGNFAVTLNGETVLAADGLTKFKAAEDKHSVSSDFDFTLKGVERSGSMYSSGDDTAYLVDRTHGLDYQVINLDDEHAGKHHEWKEEGDFDHRPMNKAEEALLDFIVGDLKDNFSVVNHADRSKTITVDVSKEEVPLVIRLLMDVASADDKREHSKASEVPSEWGRLKQIPFFQGFEAANLEELLPELTEEVAIEHLRLQLTVDADNRLQGVQGKLEVSGKDKAGVTHRVKMEGEGGISGINATTPDVYHPAGKSIEIIDAEAFEGRS</sequence>
<evidence type="ECO:0008006" key="4">
    <source>
        <dbReference type="Google" id="ProtNLM"/>
    </source>
</evidence>
<dbReference type="RefSeq" id="WP_155613061.1">
    <property type="nucleotide sequence ID" value="NZ_WNZW01000015.1"/>
</dbReference>
<accession>A0A7X2Z4Z9</accession>
<dbReference type="AlphaFoldDB" id="A0A7X2Z4Z9"/>
<feature type="signal peptide" evidence="1">
    <location>
        <begin position="1"/>
        <end position="26"/>
    </location>
</feature>
<comment type="caution">
    <text evidence="2">The sequence shown here is derived from an EMBL/GenBank/DDBJ whole genome shotgun (WGS) entry which is preliminary data.</text>
</comment>
<evidence type="ECO:0000256" key="1">
    <source>
        <dbReference type="SAM" id="SignalP"/>
    </source>
</evidence>
<protein>
    <recommendedName>
        <fullName evidence="4">DUF2092 domain-containing protein</fullName>
    </recommendedName>
</protein>
<organism evidence="2 3">
    <name type="scientific">Paenibacillus woosongensis</name>
    <dbReference type="NCBI Taxonomy" id="307580"/>
    <lineage>
        <taxon>Bacteria</taxon>
        <taxon>Bacillati</taxon>
        <taxon>Bacillota</taxon>
        <taxon>Bacilli</taxon>
        <taxon>Bacillales</taxon>
        <taxon>Paenibacillaceae</taxon>
        <taxon>Paenibacillus</taxon>
    </lineage>
</organism>
<evidence type="ECO:0000313" key="3">
    <source>
        <dbReference type="Proteomes" id="UP000447876"/>
    </source>
</evidence>
<reference evidence="2 3" key="1">
    <citation type="submission" date="2019-11" db="EMBL/GenBank/DDBJ databases">
        <title>Draft genome sequences of five Paenibacillus species of dairy origin.</title>
        <authorList>
            <person name="Olajide A.M."/>
            <person name="Chen S."/>
            <person name="Lapointe G."/>
        </authorList>
    </citation>
    <scope>NUCLEOTIDE SEQUENCE [LARGE SCALE GENOMIC DNA]</scope>
    <source>
        <strain evidence="2 3">12CR55</strain>
    </source>
</reference>
<gene>
    <name evidence="2" type="ORF">GNP95_22295</name>
</gene>
<feature type="chain" id="PRO_5031458290" description="DUF2092 domain-containing protein" evidence="1">
    <location>
        <begin position="27"/>
        <end position="323"/>
    </location>
</feature>